<sequence>MTRDAPRAPPAGRCRAGDRDRCARQARCVRRRRSRASVAARRRPPFSRARPFAVATASRSPIQRACRRGACCNRRSIASALGRAIVLVSRAHGPKLRRRRARARRQSPAAILPRDLLQLRPLRARPLSAPADAARVATDDR</sequence>
<feature type="region of interest" description="Disordered" evidence="1">
    <location>
        <begin position="25"/>
        <end position="52"/>
    </location>
</feature>
<accession>A3P8M8</accession>
<organism evidence="2 3">
    <name type="scientific">Burkholderia pseudomallei (strain 1106a)</name>
    <dbReference type="NCBI Taxonomy" id="357348"/>
    <lineage>
        <taxon>Bacteria</taxon>
        <taxon>Pseudomonadati</taxon>
        <taxon>Pseudomonadota</taxon>
        <taxon>Betaproteobacteria</taxon>
        <taxon>Burkholderiales</taxon>
        <taxon>Burkholderiaceae</taxon>
        <taxon>Burkholderia</taxon>
        <taxon>pseudomallei group</taxon>
    </lineage>
</organism>
<protein>
    <submittedName>
        <fullName evidence="2">Uncharacterized protein</fullName>
    </submittedName>
</protein>
<name>A3P8M8_BURP0</name>
<evidence type="ECO:0000313" key="3">
    <source>
        <dbReference type="Proteomes" id="UP000006738"/>
    </source>
</evidence>
<dbReference type="KEGG" id="bpl:BURPS1106A_A2658"/>
<reference evidence="3" key="1">
    <citation type="submission" date="2007-02" db="EMBL/GenBank/DDBJ databases">
        <authorList>
            <person name="DeShazer D."/>
            <person name="Woods D.E."/>
            <person name="Nierman W.C."/>
        </authorList>
    </citation>
    <scope>NUCLEOTIDE SEQUENCE [LARGE SCALE GENOMIC DNA]</scope>
    <source>
        <strain evidence="3">1106a</strain>
    </source>
</reference>
<feature type="compositionally biased region" description="Basic residues" evidence="1">
    <location>
        <begin position="27"/>
        <end position="45"/>
    </location>
</feature>
<evidence type="ECO:0000256" key="1">
    <source>
        <dbReference type="SAM" id="MobiDB-lite"/>
    </source>
</evidence>
<dbReference type="HOGENOM" id="CLU_1821764_0_0_4"/>
<dbReference type="AlphaFoldDB" id="A3P8M8"/>
<dbReference type="Proteomes" id="UP000006738">
    <property type="component" value="Chromosome II"/>
</dbReference>
<proteinExistence type="predicted"/>
<dbReference type="EMBL" id="CP000573">
    <property type="protein sequence ID" value="ABN93693.1"/>
    <property type="molecule type" value="Genomic_DNA"/>
</dbReference>
<gene>
    <name evidence="2" type="ordered locus">BURPS1106A_A2658</name>
</gene>
<evidence type="ECO:0000313" key="2">
    <source>
        <dbReference type="EMBL" id="ABN93693.1"/>
    </source>
</evidence>